<dbReference type="Proteomes" id="UP000499080">
    <property type="component" value="Unassembled WGS sequence"/>
</dbReference>
<evidence type="ECO:0000313" key="2">
    <source>
        <dbReference type="Proteomes" id="UP000499080"/>
    </source>
</evidence>
<accession>A0A4Y2KIK9</accession>
<keyword evidence="2" id="KW-1185">Reference proteome</keyword>
<dbReference type="AlphaFoldDB" id="A0A4Y2KIK9"/>
<proteinExistence type="predicted"/>
<dbReference type="EMBL" id="BGPR01004705">
    <property type="protein sequence ID" value="GBN02474.1"/>
    <property type="molecule type" value="Genomic_DNA"/>
</dbReference>
<comment type="caution">
    <text evidence="1">The sequence shown here is derived from an EMBL/GenBank/DDBJ whole genome shotgun (WGS) entry which is preliminary data.</text>
</comment>
<organism evidence="1 2">
    <name type="scientific">Araneus ventricosus</name>
    <name type="common">Orbweaver spider</name>
    <name type="synonym">Epeira ventricosa</name>
    <dbReference type="NCBI Taxonomy" id="182803"/>
    <lineage>
        <taxon>Eukaryota</taxon>
        <taxon>Metazoa</taxon>
        <taxon>Ecdysozoa</taxon>
        <taxon>Arthropoda</taxon>
        <taxon>Chelicerata</taxon>
        <taxon>Arachnida</taxon>
        <taxon>Araneae</taxon>
        <taxon>Araneomorphae</taxon>
        <taxon>Entelegynae</taxon>
        <taxon>Araneoidea</taxon>
        <taxon>Araneidae</taxon>
        <taxon>Araneus</taxon>
    </lineage>
</organism>
<gene>
    <name evidence="1" type="ORF">AVEN_20776_1</name>
</gene>
<reference evidence="1 2" key="1">
    <citation type="journal article" date="2019" name="Sci. Rep.">
        <title>Orb-weaving spider Araneus ventricosus genome elucidates the spidroin gene catalogue.</title>
        <authorList>
            <person name="Kono N."/>
            <person name="Nakamura H."/>
            <person name="Ohtoshi R."/>
            <person name="Moran D.A.P."/>
            <person name="Shinohara A."/>
            <person name="Yoshida Y."/>
            <person name="Fujiwara M."/>
            <person name="Mori M."/>
            <person name="Tomita M."/>
            <person name="Arakawa K."/>
        </authorList>
    </citation>
    <scope>NUCLEOTIDE SEQUENCE [LARGE SCALE GENOMIC DNA]</scope>
</reference>
<sequence>MENGDRQKIQHHLHAFRPTNLAVGMFSSLNGPFPSTSKVSNSCLTADYCRFVDGIGTRHFTMPQEVFTQCLGIEKPPNFEQEWLKRVANNVSRHKILRSYQA</sequence>
<evidence type="ECO:0000313" key="1">
    <source>
        <dbReference type="EMBL" id="GBN02474.1"/>
    </source>
</evidence>
<protein>
    <submittedName>
        <fullName evidence="1">Uncharacterized protein</fullName>
    </submittedName>
</protein>
<name>A0A4Y2KIK9_ARAVE</name>